<evidence type="ECO:0000259" key="2">
    <source>
        <dbReference type="Pfam" id="PF00339"/>
    </source>
</evidence>
<feature type="region of interest" description="Disordered" evidence="1">
    <location>
        <begin position="276"/>
        <end position="320"/>
    </location>
</feature>
<feature type="compositionally biased region" description="Low complexity" evidence="1">
    <location>
        <begin position="289"/>
        <end position="309"/>
    </location>
</feature>
<evidence type="ECO:0000256" key="1">
    <source>
        <dbReference type="SAM" id="MobiDB-lite"/>
    </source>
</evidence>
<proteinExistence type="predicted"/>
<evidence type="ECO:0000313" key="4">
    <source>
        <dbReference type="Proteomes" id="UP000027222"/>
    </source>
</evidence>
<protein>
    <recommendedName>
        <fullName evidence="2">Arrestin-like N-terminal domain-containing protein</fullName>
    </recommendedName>
</protein>
<dbReference type="Pfam" id="PF00339">
    <property type="entry name" value="Arrestin_N"/>
    <property type="match status" value="1"/>
</dbReference>
<reference evidence="4" key="1">
    <citation type="journal article" date="2014" name="Proc. Natl. Acad. Sci. U.S.A.">
        <title>Extensive sampling of basidiomycete genomes demonstrates inadequacy of the white-rot/brown-rot paradigm for wood decay fungi.</title>
        <authorList>
            <person name="Riley R."/>
            <person name="Salamov A.A."/>
            <person name="Brown D.W."/>
            <person name="Nagy L.G."/>
            <person name="Floudas D."/>
            <person name="Held B.W."/>
            <person name="Levasseur A."/>
            <person name="Lombard V."/>
            <person name="Morin E."/>
            <person name="Otillar R."/>
            <person name="Lindquist E.A."/>
            <person name="Sun H."/>
            <person name="LaButti K.M."/>
            <person name="Schmutz J."/>
            <person name="Jabbour D."/>
            <person name="Luo H."/>
            <person name="Baker S.E."/>
            <person name="Pisabarro A.G."/>
            <person name="Walton J.D."/>
            <person name="Blanchette R.A."/>
            <person name="Henrissat B."/>
            <person name="Martin F."/>
            <person name="Cullen D."/>
            <person name="Hibbett D.S."/>
            <person name="Grigoriev I.V."/>
        </authorList>
    </citation>
    <scope>NUCLEOTIDE SEQUENCE [LARGE SCALE GENOMIC DNA]</scope>
    <source>
        <strain evidence="4">CBS 339.88</strain>
    </source>
</reference>
<dbReference type="Proteomes" id="UP000027222">
    <property type="component" value="Unassembled WGS sequence"/>
</dbReference>
<dbReference type="OrthoDB" id="3262423at2759"/>
<accession>A0A067T8D8</accession>
<organism evidence="3 4">
    <name type="scientific">Galerina marginata (strain CBS 339.88)</name>
    <dbReference type="NCBI Taxonomy" id="685588"/>
    <lineage>
        <taxon>Eukaryota</taxon>
        <taxon>Fungi</taxon>
        <taxon>Dikarya</taxon>
        <taxon>Basidiomycota</taxon>
        <taxon>Agaricomycotina</taxon>
        <taxon>Agaricomycetes</taxon>
        <taxon>Agaricomycetidae</taxon>
        <taxon>Agaricales</taxon>
        <taxon>Agaricineae</taxon>
        <taxon>Strophariaceae</taxon>
        <taxon>Galerina</taxon>
    </lineage>
</organism>
<dbReference type="HOGENOM" id="CLU_025691_1_0_1"/>
<dbReference type="Gene3D" id="2.60.40.640">
    <property type="match status" value="1"/>
</dbReference>
<dbReference type="EMBL" id="KL142374">
    <property type="protein sequence ID" value="KDR78627.1"/>
    <property type="molecule type" value="Genomic_DNA"/>
</dbReference>
<sequence>MANFPSDCGRAFVPTSLGRAASSLLVNRRSSTSSVGTLDSFTSVRTALPEYSITEDSSSLFDSSSFPGSALHSTASEVTLAGSRPLPAIPNAISVPPRYSVLSQRSLSQESPNGIQENTGRSHIEHSFPIRNNKPWATLLTFTPKSVPGLVQEPRAKSKVPRFLGSEPITGMIELDLERSQTIQQISITLRGKIVTGSLVDEAQTFLEYKNILWHKSKGDPPSSSTPSVANKGKKTLGKFLGAYQFPFSFPFPTCVNIASYEAVVPDGISPFSLATTSSPASNDPLPASYDISSHSSSSSKKNHFQSPSQRPEGHAGTGKDIRRSLHTQTVLLSHDETTQNPICPTPQSFVEPGVSANVRYELVVDIVHGFLKPDSRITTNVSYLPCISSSLPSVKRLVAQENNALAPGPILDPDGWFALSSSVLRGLLGGEGARGIKIDCSLYLAKPLSYTRGTFIPCYLKLSSEDSDALNLLSTPNAPSVRLVRRLRHLSPRGGDVVSEINIGVTGDSLSGMFTFPPVIADGKGSTLKTVIIEVAEAVWWVPPKDVPQEPYIRYLEGEIHLAHGLEPSCACSLFQIEYFVEMLPFISTGFKPAPHEGRSSDDVLDQALVAHPVNIATIYTPDAPLPVPLTEPPAKKRRTVNLRHNSNLTTLPEKFENSGGNLQNAMRWNR</sequence>
<feature type="compositionally biased region" description="Polar residues" evidence="1">
    <location>
        <begin position="660"/>
        <end position="672"/>
    </location>
</feature>
<dbReference type="InterPro" id="IPR011021">
    <property type="entry name" value="Arrestin-like_N"/>
</dbReference>
<gene>
    <name evidence="3" type="ORF">GALMADRAFT_244088</name>
</gene>
<keyword evidence="4" id="KW-1185">Reference proteome</keyword>
<dbReference type="AlphaFoldDB" id="A0A067T8D8"/>
<feature type="region of interest" description="Disordered" evidence="1">
    <location>
        <begin position="652"/>
        <end position="672"/>
    </location>
</feature>
<feature type="domain" description="Arrestin-like N-terminal" evidence="2">
    <location>
        <begin position="164"/>
        <end position="255"/>
    </location>
</feature>
<evidence type="ECO:0000313" key="3">
    <source>
        <dbReference type="EMBL" id="KDR78627.1"/>
    </source>
</evidence>
<dbReference type="InterPro" id="IPR014752">
    <property type="entry name" value="Arrestin-like_C"/>
</dbReference>
<name>A0A067T8D8_GALM3</name>